<organism evidence="3 4">
    <name type="scientific">Paenibacillus foliorum</name>
    <dbReference type="NCBI Taxonomy" id="2654974"/>
    <lineage>
        <taxon>Bacteria</taxon>
        <taxon>Bacillati</taxon>
        <taxon>Bacillota</taxon>
        <taxon>Bacilli</taxon>
        <taxon>Bacillales</taxon>
        <taxon>Paenibacillaceae</taxon>
        <taxon>Paenibacillus</taxon>
    </lineage>
</organism>
<dbReference type="InterPro" id="IPR014729">
    <property type="entry name" value="Rossmann-like_a/b/a_fold"/>
</dbReference>
<dbReference type="CDD" id="cd23659">
    <property type="entry name" value="USP_At3g01520-like"/>
    <property type="match status" value="1"/>
</dbReference>
<proteinExistence type="inferred from homology"/>
<evidence type="ECO:0000313" key="3">
    <source>
        <dbReference type="EMBL" id="NOU92139.1"/>
    </source>
</evidence>
<dbReference type="PANTHER" id="PTHR46268:SF6">
    <property type="entry name" value="UNIVERSAL STRESS PROTEIN UP12"/>
    <property type="match status" value="1"/>
</dbReference>
<dbReference type="InterPro" id="IPR006015">
    <property type="entry name" value="Universal_stress_UspA"/>
</dbReference>
<dbReference type="PANTHER" id="PTHR46268">
    <property type="entry name" value="STRESS RESPONSE PROTEIN NHAX"/>
    <property type="match status" value="1"/>
</dbReference>
<comment type="caution">
    <text evidence="3">The sequence shown here is derived from an EMBL/GenBank/DDBJ whole genome shotgun (WGS) entry which is preliminary data.</text>
</comment>
<dbReference type="EMBL" id="WHOD01000013">
    <property type="protein sequence ID" value="NOU92139.1"/>
    <property type="molecule type" value="Genomic_DNA"/>
</dbReference>
<comment type="similarity">
    <text evidence="1">Belongs to the universal stress protein A family.</text>
</comment>
<dbReference type="Gene3D" id="3.40.50.620">
    <property type="entry name" value="HUPs"/>
    <property type="match status" value="1"/>
</dbReference>
<dbReference type="AlphaFoldDB" id="A0A972JX62"/>
<dbReference type="Pfam" id="PF00582">
    <property type="entry name" value="Usp"/>
    <property type="match status" value="1"/>
</dbReference>
<evidence type="ECO:0000259" key="2">
    <source>
        <dbReference type="Pfam" id="PF00582"/>
    </source>
</evidence>
<dbReference type="InterPro" id="IPR006016">
    <property type="entry name" value="UspA"/>
</dbReference>
<name>A0A972JX62_9BACL</name>
<dbReference type="Proteomes" id="UP000641588">
    <property type="component" value="Unassembled WGS sequence"/>
</dbReference>
<dbReference type="SUPFAM" id="SSF52402">
    <property type="entry name" value="Adenine nucleotide alpha hydrolases-like"/>
    <property type="match status" value="1"/>
</dbReference>
<gene>
    <name evidence="3" type="ORF">GC093_02670</name>
</gene>
<feature type="domain" description="UspA" evidence="2">
    <location>
        <begin position="1"/>
        <end position="143"/>
    </location>
</feature>
<protein>
    <submittedName>
        <fullName evidence="3">Universal stress protein</fullName>
    </submittedName>
</protein>
<evidence type="ECO:0000313" key="4">
    <source>
        <dbReference type="Proteomes" id="UP000641588"/>
    </source>
</evidence>
<accession>A0A972JX62</accession>
<keyword evidence="4" id="KW-1185">Reference proteome</keyword>
<reference evidence="3" key="1">
    <citation type="submission" date="2019-10" db="EMBL/GenBank/DDBJ databases">
        <title>Description of Paenibacillus glebae sp. nov.</title>
        <authorList>
            <person name="Carlier A."/>
            <person name="Qi S."/>
        </authorList>
    </citation>
    <scope>NUCLEOTIDE SEQUENCE</scope>
    <source>
        <strain evidence="3">LMG 31456</strain>
    </source>
</reference>
<evidence type="ECO:0000256" key="1">
    <source>
        <dbReference type="ARBA" id="ARBA00008791"/>
    </source>
</evidence>
<dbReference type="PRINTS" id="PR01438">
    <property type="entry name" value="UNVRSLSTRESS"/>
</dbReference>
<dbReference type="RefSeq" id="WP_171650326.1">
    <property type="nucleotide sequence ID" value="NZ_WHOD01000013.1"/>
</dbReference>
<sequence length="143" mass="15546">MFNKILVAYDGSETATNALNKAIEMKMTLKDSFLEVVHVFQMVTAVLGDAVLTAPIMVQDELYEAAEVIANEAKQQVAHLPFASATLLDGGPPAKVILNYADEHQFDLIITGSRGLGTFKELLLGSVSYEIVQHAKIPVMIVK</sequence>